<keyword evidence="3" id="KW-0175">Coiled coil</keyword>
<feature type="compositionally biased region" description="Acidic residues" evidence="4">
    <location>
        <begin position="377"/>
        <end position="386"/>
    </location>
</feature>
<feature type="region of interest" description="Disordered" evidence="4">
    <location>
        <begin position="129"/>
        <end position="156"/>
    </location>
</feature>
<evidence type="ECO:0000256" key="1">
    <source>
        <dbReference type="ARBA" id="ARBA00022803"/>
    </source>
</evidence>
<evidence type="ECO:0000256" key="2">
    <source>
        <dbReference type="PROSITE-ProRule" id="PRU00339"/>
    </source>
</evidence>
<dbReference type="Proteomes" id="UP001244341">
    <property type="component" value="Chromosome 8b"/>
</dbReference>
<reference evidence="5 6" key="1">
    <citation type="submission" date="2023-05" db="EMBL/GenBank/DDBJ databases">
        <title>A 100% complete, gapless, phased diploid assembly of the Scenedesmus obliquus UTEX 3031 genome.</title>
        <authorList>
            <person name="Biondi T.C."/>
            <person name="Hanschen E.R."/>
            <person name="Kwon T."/>
            <person name="Eng W."/>
            <person name="Kruse C.P.S."/>
            <person name="Koehler S.I."/>
            <person name="Kunde Y."/>
            <person name="Gleasner C.D."/>
            <person name="You Mak K.T."/>
            <person name="Polle J."/>
            <person name="Hovde B.T."/>
            <person name="Starkenburg S.R."/>
        </authorList>
    </citation>
    <scope>NUCLEOTIDE SEQUENCE [LARGE SCALE GENOMIC DNA]</scope>
    <source>
        <strain evidence="5 6">DOE0152z</strain>
    </source>
</reference>
<dbReference type="InterPro" id="IPR011990">
    <property type="entry name" value="TPR-like_helical_dom_sf"/>
</dbReference>
<dbReference type="InterPro" id="IPR019734">
    <property type="entry name" value="TPR_rpt"/>
</dbReference>
<feature type="region of interest" description="Disordered" evidence="4">
    <location>
        <begin position="608"/>
        <end position="656"/>
    </location>
</feature>
<evidence type="ECO:0000313" key="5">
    <source>
        <dbReference type="EMBL" id="WIA17323.1"/>
    </source>
</evidence>
<organism evidence="5 6">
    <name type="scientific">Tetradesmus obliquus</name>
    <name type="common">Green alga</name>
    <name type="synonym">Acutodesmus obliquus</name>
    <dbReference type="NCBI Taxonomy" id="3088"/>
    <lineage>
        <taxon>Eukaryota</taxon>
        <taxon>Viridiplantae</taxon>
        <taxon>Chlorophyta</taxon>
        <taxon>core chlorophytes</taxon>
        <taxon>Chlorophyceae</taxon>
        <taxon>CS clade</taxon>
        <taxon>Sphaeropleales</taxon>
        <taxon>Scenedesmaceae</taxon>
        <taxon>Tetradesmus</taxon>
    </lineage>
</organism>
<dbReference type="PROSITE" id="PS50005">
    <property type="entry name" value="TPR"/>
    <property type="match status" value="2"/>
</dbReference>
<dbReference type="PANTHER" id="PTHR46423">
    <property type="entry name" value="RNA POLYMERASE II-ASSOCIATED PROTEIN 3"/>
    <property type="match status" value="1"/>
</dbReference>
<proteinExistence type="predicted"/>
<name>A0ABY8U772_TETOB</name>
<protein>
    <submittedName>
        <fullName evidence="5">Uncharacterized protein</fullName>
    </submittedName>
</protein>
<feature type="region of interest" description="Disordered" evidence="4">
    <location>
        <begin position="355"/>
        <end position="386"/>
    </location>
</feature>
<feature type="repeat" description="TPR" evidence="2">
    <location>
        <begin position="422"/>
        <end position="455"/>
    </location>
</feature>
<dbReference type="Pfam" id="PF13432">
    <property type="entry name" value="TPR_16"/>
    <property type="match status" value="2"/>
</dbReference>
<feature type="compositionally biased region" description="Low complexity" evidence="4">
    <location>
        <begin position="633"/>
        <end position="643"/>
    </location>
</feature>
<dbReference type="Gene3D" id="1.25.40.10">
    <property type="entry name" value="Tetratricopeptide repeat domain"/>
    <property type="match status" value="4"/>
</dbReference>
<evidence type="ECO:0000256" key="3">
    <source>
        <dbReference type="SAM" id="Coils"/>
    </source>
</evidence>
<dbReference type="SMART" id="SM00028">
    <property type="entry name" value="TPR"/>
    <property type="match status" value="9"/>
</dbReference>
<dbReference type="PANTHER" id="PTHR46423:SF1">
    <property type="entry name" value="RNA POLYMERASE II-ASSOCIATED PROTEIN 3"/>
    <property type="match status" value="1"/>
</dbReference>
<accession>A0ABY8U772</accession>
<keyword evidence="1 2" id="KW-0802">TPR repeat</keyword>
<dbReference type="SUPFAM" id="SSF48452">
    <property type="entry name" value="TPR-like"/>
    <property type="match status" value="3"/>
</dbReference>
<dbReference type="InterPro" id="IPR051966">
    <property type="entry name" value="RPAP3"/>
</dbReference>
<evidence type="ECO:0000313" key="6">
    <source>
        <dbReference type="Proteomes" id="UP001244341"/>
    </source>
</evidence>
<feature type="coiled-coil region" evidence="3">
    <location>
        <begin position="69"/>
        <end position="99"/>
    </location>
</feature>
<feature type="repeat" description="TPR" evidence="2">
    <location>
        <begin position="662"/>
        <end position="695"/>
    </location>
</feature>
<feature type="compositionally biased region" description="Basic and acidic residues" evidence="4">
    <location>
        <begin position="355"/>
        <end position="376"/>
    </location>
</feature>
<gene>
    <name evidence="5" type="ORF">OEZ85_014188</name>
</gene>
<sequence length="926" mass="100495">MEFDSWTGDTIACCEDCNTLVKAAKYFREQGFHPTAEAIDSRLNELGVVKATSPPAVELDTAEAKRSILSFQEESKKLLQQQRNRLAEARQQGMQAELHPPVRGAINGKKANLGSAKDINSQAAAAIPRQSLDLSDQKDQQMLGPGGLKEQEEEQQAKPLIQEVLLTGAKRTQQLVQQNMQLPAADRRAMAASKRASGNDNFRAGAYADAVEEYTLSVSLDPAAVPVYTNRAAAYLKLKEWQAAAADCDMALTLLEGETGDKDKLDDLRSKACLRRAEALAAMGNNQAALADWKAVLQLYPDEPKAKQGVEVAEKALGISSSSSTATQPGMRRIAVQEADSSDEDDDADMAARIKAAAEAHAAAEADDNSSSRDSDFDSATEEDADDDDLAAAAGGFSMDADVADPLVESAVELPPSYEQQLDQLREAGNAKFRTGAYAEAINLYEQALSHAPGDVRLYNNCAIAKLYLEKFDAAHKDATLAIVLDPTNSKAYHRRHKAKIGLKDYMGAMLDLQQCMQHAAAKERKALQEELEALQEQMDAEIAEAETAAEAARAASAATYNSCTIEEVAEEPMEAFQRKHDELQDKERWIARVAKGMQDTAAQLREEWEQGRQQQQERTPAGSYKATSTLLQQQQRRQQQQQHSRAPPTAAEVQQSLEQRVETLKQQGNAALKAGQLAAAEAAYMEALQLDGDNVKVLLNLAQLRLAQKDGAGAVRAAEEVLALPGVEEDSRRKATLRLGLGLELRGSSSGSSGVENKFAEVIYKRDDKAAAAREAGERALKQGNAQSALKQYNTAVAKQPTDSRAYAGRAQVWLRLKRPQHAEQDCGLALLLATCPKAVAPGLVLGQKAGQESAAVDVALLGRVRRVRAMAWREMGKLKEAVADLKQLLADSPGDASLQRLVADLTQAYAKQDMAPLRAVYKLR</sequence>
<evidence type="ECO:0000256" key="4">
    <source>
        <dbReference type="SAM" id="MobiDB-lite"/>
    </source>
</evidence>
<keyword evidence="6" id="KW-1185">Reference proteome</keyword>
<dbReference type="EMBL" id="CP126215">
    <property type="protein sequence ID" value="WIA17323.1"/>
    <property type="molecule type" value="Genomic_DNA"/>
</dbReference>
<feature type="coiled-coil region" evidence="3">
    <location>
        <begin position="518"/>
        <end position="556"/>
    </location>
</feature>